<protein>
    <recommendedName>
        <fullName evidence="1">Glycosyltransferase GT-D fold domain-containing protein</fullName>
    </recommendedName>
</protein>
<sequence length="292" mass="34631">MKTIKYYLHQLFKKDYSLENAPIKTKSIQDSFDYLEERMDQKERLFFVRFGDGEFMTLLKRDHRNYIYNEGLAIEIEGSFRIKDANYLISCPINYPYDEFHAKGIYKQFSWQNEMIEVMDTMDIKTHVLYENPCVFQCMAVFKPQRLRKFLNNHVRSKSKMFIGSTPKEVAEKLYGPIDYYVKIPVKNAYETIEEWWPEIERNADKVELIIPSAGSTSNAIALRLWNLNIQVKLIDFGSIVDAVDRKVSRTWIRLKGHTALKILNNPPEFTLKEKLNNFGKDVKFFFRNQII</sequence>
<dbReference type="OrthoDB" id="796510at2"/>
<dbReference type="EMBL" id="QLLQ01000004">
    <property type="protein sequence ID" value="RAJ25331.1"/>
    <property type="molecule type" value="Genomic_DNA"/>
</dbReference>
<comment type="caution">
    <text evidence="2">The sequence shown here is derived from an EMBL/GenBank/DDBJ whole genome shotgun (WGS) entry which is preliminary data.</text>
</comment>
<keyword evidence="3" id="KW-1185">Reference proteome</keyword>
<dbReference type="RefSeq" id="WP_066436833.1">
    <property type="nucleotide sequence ID" value="NZ_LZRN01000037.1"/>
</dbReference>
<evidence type="ECO:0000259" key="1">
    <source>
        <dbReference type="Pfam" id="PF08759"/>
    </source>
</evidence>
<proteinExistence type="predicted"/>
<gene>
    <name evidence="2" type="ORF">LX77_01634</name>
</gene>
<dbReference type="AlphaFoldDB" id="A0A1A7QZ16"/>
<dbReference type="Pfam" id="PF08759">
    <property type="entry name" value="GT-D"/>
    <property type="match status" value="1"/>
</dbReference>
<dbReference type="STRING" id="49280.A9996_14985"/>
<dbReference type="InterPro" id="IPR014869">
    <property type="entry name" value="GT-D"/>
</dbReference>
<reference evidence="2 3" key="1">
    <citation type="submission" date="2018-06" db="EMBL/GenBank/DDBJ databases">
        <title>Genomic Encyclopedia of Archaeal and Bacterial Type Strains, Phase II (KMG-II): from individual species to whole genera.</title>
        <authorList>
            <person name="Goeker M."/>
        </authorList>
    </citation>
    <scope>NUCLEOTIDE SEQUENCE [LARGE SCALE GENOMIC DNA]</scope>
    <source>
        <strain evidence="2 3">DSM 12408</strain>
    </source>
</reference>
<name>A0A1A7QZ16_9FLAO</name>
<feature type="domain" description="Glycosyltransferase GT-D fold" evidence="1">
    <location>
        <begin position="47"/>
        <end position="240"/>
    </location>
</feature>
<organism evidence="2 3">
    <name type="scientific">Gelidibacter algens</name>
    <dbReference type="NCBI Taxonomy" id="49280"/>
    <lineage>
        <taxon>Bacteria</taxon>
        <taxon>Pseudomonadati</taxon>
        <taxon>Bacteroidota</taxon>
        <taxon>Flavobacteriia</taxon>
        <taxon>Flavobacteriales</taxon>
        <taxon>Flavobacteriaceae</taxon>
        <taxon>Gelidibacter</taxon>
    </lineage>
</organism>
<evidence type="ECO:0000313" key="2">
    <source>
        <dbReference type="EMBL" id="RAJ25331.1"/>
    </source>
</evidence>
<accession>A0A1A7QZ16</accession>
<evidence type="ECO:0000313" key="3">
    <source>
        <dbReference type="Proteomes" id="UP000248987"/>
    </source>
</evidence>
<dbReference type="Proteomes" id="UP000248987">
    <property type="component" value="Unassembled WGS sequence"/>
</dbReference>